<reference evidence="2" key="1">
    <citation type="submission" date="2019-04" db="EMBL/GenBank/DDBJ databases">
        <title>Friends and foes A comparative genomics studyof 23 Aspergillus species from section Flavi.</title>
        <authorList>
            <consortium name="DOE Joint Genome Institute"/>
            <person name="Kjaerbolling I."/>
            <person name="Vesth T."/>
            <person name="Frisvad J.C."/>
            <person name="Nybo J.L."/>
            <person name="Theobald S."/>
            <person name="Kildgaard S."/>
            <person name="Isbrandt T."/>
            <person name="Kuo A."/>
            <person name="Sato A."/>
            <person name="Lyhne E.K."/>
            <person name="Kogle M.E."/>
            <person name="Wiebenga A."/>
            <person name="Kun R.S."/>
            <person name="Lubbers R.J."/>
            <person name="Makela M.R."/>
            <person name="Barry K."/>
            <person name="Chovatia M."/>
            <person name="Clum A."/>
            <person name="Daum C."/>
            <person name="Haridas S."/>
            <person name="He G."/>
            <person name="LaButti K."/>
            <person name="Lipzen A."/>
            <person name="Mondo S."/>
            <person name="Riley R."/>
            <person name="Salamov A."/>
            <person name="Simmons B.A."/>
            <person name="Magnuson J.K."/>
            <person name="Henrissat B."/>
            <person name="Mortensen U.H."/>
            <person name="Larsen T.O."/>
            <person name="Devries R.P."/>
            <person name="Grigoriev I.V."/>
            <person name="Machida M."/>
            <person name="Baker S.E."/>
            <person name="Andersen M.R."/>
        </authorList>
    </citation>
    <scope>NUCLEOTIDE SEQUENCE [LARGE SCALE GENOMIC DNA]</scope>
    <source>
        <strain evidence="2">CBS 130015</strain>
    </source>
</reference>
<sequence>MLLFRSQICSSRVLSALSHITYVAPDNQAGGQVWLSGQIPVDAQGNLIKGSTAIFKQAGSGLDLIVKVVVNACVMSDFASVYNPAFPHRPARSMVEVCKLPAGVDIQVGFIAVI</sequence>
<accession>A0A5N6VLH9</accession>
<dbReference type="SUPFAM" id="SSF55298">
    <property type="entry name" value="YjgF-like"/>
    <property type="match status" value="1"/>
</dbReference>
<organism evidence="1 2">
    <name type="scientific">Aspergillus transmontanensis</name>
    <dbReference type="NCBI Taxonomy" id="1034304"/>
    <lineage>
        <taxon>Eukaryota</taxon>
        <taxon>Fungi</taxon>
        <taxon>Dikarya</taxon>
        <taxon>Ascomycota</taxon>
        <taxon>Pezizomycotina</taxon>
        <taxon>Eurotiomycetes</taxon>
        <taxon>Eurotiomycetidae</taxon>
        <taxon>Eurotiales</taxon>
        <taxon>Aspergillaceae</taxon>
        <taxon>Aspergillus</taxon>
        <taxon>Aspergillus subgen. Circumdati</taxon>
    </lineage>
</organism>
<evidence type="ECO:0000313" key="2">
    <source>
        <dbReference type="Proteomes" id="UP000325433"/>
    </source>
</evidence>
<dbReference type="InterPro" id="IPR006175">
    <property type="entry name" value="YjgF/YER057c/UK114"/>
</dbReference>
<dbReference type="Gene3D" id="3.30.1330.40">
    <property type="entry name" value="RutC-like"/>
    <property type="match status" value="1"/>
</dbReference>
<protein>
    <submittedName>
        <fullName evidence="1">Uncharacterized protein</fullName>
    </submittedName>
</protein>
<dbReference type="AlphaFoldDB" id="A0A5N6VLH9"/>
<proteinExistence type="predicted"/>
<dbReference type="EMBL" id="ML738371">
    <property type="protein sequence ID" value="KAE8309182.1"/>
    <property type="molecule type" value="Genomic_DNA"/>
</dbReference>
<dbReference type="InterPro" id="IPR035959">
    <property type="entry name" value="RutC-like_sf"/>
</dbReference>
<dbReference type="Proteomes" id="UP000325433">
    <property type="component" value="Unassembled WGS sequence"/>
</dbReference>
<dbReference type="Pfam" id="PF01042">
    <property type="entry name" value="Ribonuc_L-PSP"/>
    <property type="match status" value="1"/>
</dbReference>
<dbReference type="CDD" id="cd00448">
    <property type="entry name" value="YjgF_YER057c_UK114_family"/>
    <property type="match status" value="1"/>
</dbReference>
<keyword evidence="2" id="KW-1185">Reference proteome</keyword>
<name>A0A5N6VLH9_9EURO</name>
<gene>
    <name evidence="1" type="ORF">BDV41DRAFT_567571</name>
</gene>
<evidence type="ECO:0000313" key="1">
    <source>
        <dbReference type="EMBL" id="KAE8309182.1"/>
    </source>
</evidence>